<protein>
    <submittedName>
        <fullName evidence="1">Uncharacterized protein</fullName>
    </submittedName>
</protein>
<feature type="non-terminal residue" evidence="1">
    <location>
        <position position="140"/>
    </location>
</feature>
<sequence length="140" mass="15568">EKMHIRPSNSGLGRSEHSSVSSEYSIVHKFLILGELSIGGERSCDTGTVAVVLGSHIEQAHVSILDLLIIRCIRMTIVENRSITSTGCDASVREVPAAARVVRRVAEDTVGLVFVQSRFDVRHRRFVRVRGDFRRVSKNL</sequence>
<evidence type="ECO:0000313" key="2">
    <source>
        <dbReference type="Proteomes" id="UP001432322"/>
    </source>
</evidence>
<proteinExistence type="predicted"/>
<dbReference type="Proteomes" id="UP001432322">
    <property type="component" value="Unassembled WGS sequence"/>
</dbReference>
<gene>
    <name evidence="1" type="ORF">PFISCL1PPCAC_4520</name>
</gene>
<comment type="caution">
    <text evidence="1">The sequence shown here is derived from an EMBL/GenBank/DDBJ whole genome shotgun (WGS) entry which is preliminary data.</text>
</comment>
<feature type="non-terminal residue" evidence="1">
    <location>
        <position position="1"/>
    </location>
</feature>
<dbReference type="AlphaFoldDB" id="A0AAV5V4E4"/>
<evidence type="ECO:0000313" key="1">
    <source>
        <dbReference type="EMBL" id="GMT13223.1"/>
    </source>
</evidence>
<reference evidence="1" key="1">
    <citation type="submission" date="2023-10" db="EMBL/GenBank/DDBJ databases">
        <title>Genome assembly of Pristionchus species.</title>
        <authorList>
            <person name="Yoshida K."/>
            <person name="Sommer R.J."/>
        </authorList>
    </citation>
    <scope>NUCLEOTIDE SEQUENCE</scope>
    <source>
        <strain evidence="1">RS5133</strain>
    </source>
</reference>
<organism evidence="1 2">
    <name type="scientific">Pristionchus fissidentatus</name>
    <dbReference type="NCBI Taxonomy" id="1538716"/>
    <lineage>
        <taxon>Eukaryota</taxon>
        <taxon>Metazoa</taxon>
        <taxon>Ecdysozoa</taxon>
        <taxon>Nematoda</taxon>
        <taxon>Chromadorea</taxon>
        <taxon>Rhabditida</taxon>
        <taxon>Rhabditina</taxon>
        <taxon>Diplogasteromorpha</taxon>
        <taxon>Diplogasteroidea</taxon>
        <taxon>Neodiplogasteridae</taxon>
        <taxon>Pristionchus</taxon>
    </lineage>
</organism>
<name>A0AAV5V4E4_9BILA</name>
<accession>A0AAV5V4E4</accession>
<keyword evidence="2" id="KW-1185">Reference proteome</keyword>
<dbReference type="EMBL" id="BTSY01000002">
    <property type="protein sequence ID" value="GMT13223.1"/>
    <property type="molecule type" value="Genomic_DNA"/>
</dbReference>